<keyword evidence="2" id="KW-0732">Signal</keyword>
<dbReference type="InterPro" id="IPR010131">
    <property type="entry name" value="MdtP/NodT-like"/>
</dbReference>
<dbReference type="InterPro" id="IPR003423">
    <property type="entry name" value="OMP_efflux"/>
</dbReference>
<dbReference type="AlphaFoldDB" id="A0A7Y4MUW6"/>
<evidence type="ECO:0000313" key="3">
    <source>
        <dbReference type="EMBL" id="NOJ82018.1"/>
    </source>
</evidence>
<evidence type="ECO:0000256" key="1">
    <source>
        <dbReference type="ARBA" id="ARBA00007613"/>
    </source>
</evidence>
<dbReference type="Pfam" id="PF02321">
    <property type="entry name" value="OEP"/>
    <property type="match status" value="2"/>
</dbReference>
<reference evidence="3 4" key="1">
    <citation type="submission" date="2020-05" db="EMBL/GenBank/DDBJ databases">
        <authorList>
            <person name="Whitworth D."/>
        </authorList>
    </citation>
    <scope>NUCLEOTIDE SEQUENCE [LARGE SCALE GENOMIC DNA]</scope>
    <source>
        <strain evidence="3 4">AM005</strain>
    </source>
</reference>
<dbReference type="PANTHER" id="PTHR30203:SF24">
    <property type="entry name" value="BLR4935 PROTEIN"/>
    <property type="match status" value="1"/>
</dbReference>
<organism evidence="3 4">
    <name type="scientific">Myxococcus xanthus</name>
    <dbReference type="NCBI Taxonomy" id="34"/>
    <lineage>
        <taxon>Bacteria</taxon>
        <taxon>Pseudomonadati</taxon>
        <taxon>Myxococcota</taxon>
        <taxon>Myxococcia</taxon>
        <taxon>Myxococcales</taxon>
        <taxon>Cystobacterineae</taxon>
        <taxon>Myxococcaceae</taxon>
        <taxon>Myxococcus</taxon>
    </lineage>
</organism>
<comment type="similarity">
    <text evidence="1">Belongs to the outer membrane factor (OMF) (TC 1.B.17) family.</text>
</comment>
<accession>A0A7Y4MUW6</accession>
<dbReference type="SUPFAM" id="SSF56954">
    <property type="entry name" value="Outer membrane efflux proteins (OEP)"/>
    <property type="match status" value="1"/>
</dbReference>
<dbReference type="Proteomes" id="UP000533080">
    <property type="component" value="Unassembled WGS sequence"/>
</dbReference>
<gene>
    <name evidence="3" type="ORF">HNV28_27445</name>
</gene>
<feature type="signal peptide" evidence="2">
    <location>
        <begin position="1"/>
        <end position="23"/>
    </location>
</feature>
<dbReference type="EMBL" id="JABFNT010000110">
    <property type="protein sequence ID" value="NOJ82018.1"/>
    <property type="molecule type" value="Genomic_DNA"/>
</dbReference>
<evidence type="ECO:0000256" key="2">
    <source>
        <dbReference type="SAM" id="SignalP"/>
    </source>
</evidence>
<protein>
    <submittedName>
        <fullName evidence="3">TolC family protein</fullName>
    </submittedName>
</protein>
<name>A0A7Y4MUW6_MYXXA</name>
<evidence type="ECO:0000313" key="4">
    <source>
        <dbReference type="Proteomes" id="UP000533080"/>
    </source>
</evidence>
<dbReference type="PANTHER" id="PTHR30203">
    <property type="entry name" value="OUTER MEMBRANE CATION EFFLUX PROTEIN"/>
    <property type="match status" value="1"/>
</dbReference>
<dbReference type="Gene3D" id="1.20.1600.10">
    <property type="entry name" value="Outer membrane efflux proteins (OEP)"/>
    <property type="match status" value="1"/>
</dbReference>
<proteinExistence type="inferred from homology"/>
<comment type="caution">
    <text evidence="3">The sequence shown here is derived from an EMBL/GenBank/DDBJ whole genome shotgun (WGS) entry which is preliminary data.</text>
</comment>
<dbReference type="GO" id="GO:0015562">
    <property type="term" value="F:efflux transmembrane transporter activity"/>
    <property type="evidence" value="ECO:0007669"/>
    <property type="project" value="InterPro"/>
</dbReference>
<feature type="chain" id="PRO_5031551942" evidence="2">
    <location>
        <begin position="24"/>
        <end position="410"/>
    </location>
</feature>
<sequence length="410" mass="44463">MNVLSPSIRLSSLFLLFSAPALAARPLTMEQSVALALERSPRLIEGRAEAASAQAQLEGASRLIQDNPQLQAAVGPRFRDVGNTVELNLGISQPLELFGQRGARKEAAQATVSARQTRLESLKVELAAEVRQAFGAALAAEQELTLSQDALALAEEGRKAAEERLNAGAASHIEVNTARVELGRAQSERVRAQRQRTQAHAELKLLLGLDPSEAIDPDGELRAESAPAPTLASLIEKAVSQRQDMKAARFEWEAAQAEARLARRQALPTPSLGVSYGREENYNIIQGTIGINLPLFDRNQAARGVSSARELQARQNLSALERFARTEVELAFNRYLTAQAAAEVFGGDVLAALQENLSLVTEAYRAGKVDFLQLLIIRREALDARRGYIEALEELNSAKAQLLKAVGNIQ</sequence>
<dbReference type="RefSeq" id="WP_171443966.1">
    <property type="nucleotide sequence ID" value="NZ_JABFNS010000116.1"/>
</dbReference>